<protein>
    <submittedName>
        <fullName evidence="1">Uncharacterized protein</fullName>
    </submittedName>
</protein>
<evidence type="ECO:0000313" key="1">
    <source>
        <dbReference type="EMBL" id="GAA98535.1"/>
    </source>
</evidence>
<accession>G7E6S5</accession>
<evidence type="ECO:0000313" key="2">
    <source>
        <dbReference type="Proteomes" id="UP000009131"/>
    </source>
</evidence>
<dbReference type="Proteomes" id="UP000009131">
    <property type="component" value="Unassembled WGS sequence"/>
</dbReference>
<organism evidence="1 2">
    <name type="scientific">Mixia osmundae (strain CBS 9802 / IAM 14324 / JCM 22182 / KY 12970)</name>
    <dbReference type="NCBI Taxonomy" id="764103"/>
    <lineage>
        <taxon>Eukaryota</taxon>
        <taxon>Fungi</taxon>
        <taxon>Dikarya</taxon>
        <taxon>Basidiomycota</taxon>
        <taxon>Pucciniomycotina</taxon>
        <taxon>Mixiomycetes</taxon>
        <taxon>Mixiales</taxon>
        <taxon>Mixiaceae</taxon>
        <taxon>Mixia</taxon>
    </lineage>
</organism>
<dbReference type="EMBL" id="BABT02000153">
    <property type="protein sequence ID" value="GAA98535.1"/>
    <property type="molecule type" value="Genomic_DNA"/>
</dbReference>
<reference evidence="1 2" key="2">
    <citation type="journal article" date="2012" name="Open Biol.">
        <title>Characteristics of nucleosomes and linker DNA regions on the genome of the basidiomycete Mixia osmundae revealed by mono- and dinucleosome mapping.</title>
        <authorList>
            <person name="Nishida H."/>
            <person name="Kondo S."/>
            <person name="Matsumoto T."/>
            <person name="Suzuki Y."/>
            <person name="Yoshikawa H."/>
            <person name="Taylor T.D."/>
            <person name="Sugiyama J."/>
        </authorList>
    </citation>
    <scope>NUCLEOTIDE SEQUENCE [LARGE SCALE GENOMIC DNA]</scope>
    <source>
        <strain evidence="2">CBS 9802 / IAM 14324 / JCM 22182 / KY 12970</strain>
    </source>
</reference>
<reference evidence="1 2" key="1">
    <citation type="journal article" date="2011" name="J. Gen. Appl. Microbiol.">
        <title>Draft genome sequencing of the enigmatic basidiomycete Mixia osmundae.</title>
        <authorList>
            <person name="Nishida H."/>
            <person name="Nagatsuka Y."/>
            <person name="Sugiyama J."/>
        </authorList>
    </citation>
    <scope>NUCLEOTIDE SEQUENCE [LARGE SCALE GENOMIC DNA]</scope>
    <source>
        <strain evidence="2">CBS 9802 / IAM 14324 / JCM 22182 / KY 12970</strain>
    </source>
</reference>
<gene>
    <name evidence="1" type="primary">Mo05222</name>
    <name evidence="1" type="ORF">E5Q_05222</name>
</gene>
<dbReference type="HOGENOM" id="CLU_1448028_0_0_1"/>
<dbReference type="AlphaFoldDB" id="G7E6S5"/>
<dbReference type="InParanoid" id="G7E6S5"/>
<proteinExistence type="predicted"/>
<keyword evidence="2" id="KW-1185">Reference proteome</keyword>
<comment type="caution">
    <text evidence="1">The sequence shown here is derived from an EMBL/GenBank/DDBJ whole genome shotgun (WGS) entry which is preliminary data.</text>
</comment>
<name>G7E6S5_MIXOS</name>
<sequence>MTSLCAFPGLPILPRDRGDQSQEYSMNMSYTARCSRDTVFDPATDAWSSITMFLTRVGERRGNRDIVRTWMNPIRIGSFEFEPQEYLGQPDAARFSFTLIRELTGAETPGITRCCRVSFNFVILMSVDRHQWEWEAPQVNLVCSKDYEGCQPMVLRSYGLRGVQPCHSTQLDVKEMNAPCSWCWPWS</sequence>